<gene>
    <name evidence="13" type="ORF">ONB1V03_LOCUS4679</name>
</gene>
<evidence type="ECO:0000256" key="6">
    <source>
        <dbReference type="ARBA" id="ARBA00022723"/>
    </source>
</evidence>
<sequence length="688" mass="75550">MRVEKMANNQMTGNDSPRRTKRARLDPLHASHPKLSPAHDLSGGEGSPKGSLVHTMVSSSTDPEILSCSDSGFDSGFQEFVANSDTKGSDNSDDGHKYPNLVFRSDAIEAPVETAREDADDLSALVAGESTTGEGSGECEDVDDAASDVSDLSCVSCLSDMSGQQWKPISGPVAWIHKQMCSGTDPRTILTEMVADNTLIPDNLDNLTLWRIIVNMLSEPPPRPKLQSLNTIDDCIQLINKCNRILVLTGAGVSVSCGIPDFRSRDGIYARLSKDFPDLPDPQAMFDIHYFRKDPRPFFKFAKEIYPGQFEPSISHRFIRILEQKNKLLRNYTQNIDTLERAAGIERVITCHGSFATATCTQCRLKVDASFIKKDIFEQKIPKCPDCAEDADNMAVIKPDIVFFGEGLSDEFHSAMSHDKDECDLLIVMGSSLKVRPVALIPSSIPESVPQILINREPLNHLTFDVELLGDCDVIVKQLCDRLGAEWVDYCQGFGSSDKTIESTKSDDFSLEVNNNLSQISSSLPFAFNTTVNELRVSDHSSCHQNDNKHKSEDLNPDSTQSETPKPSDDRIVSQLTDDKYIFLPPSRYIFKGAEVFDSDLSTHKRSGGEVSEDDTSNSSLSTTPCSSSSSSSSSSSLFTSDSLLSPVHSNSNNFTDASETTKACYSSYTTSLSPKFSIPSEHEISKT</sequence>
<feature type="binding site" evidence="10">
    <location>
        <position position="360"/>
    </location>
    <ligand>
        <name>Zn(2+)</name>
        <dbReference type="ChEBI" id="CHEBI:29105"/>
    </ligand>
</feature>
<evidence type="ECO:0000256" key="5">
    <source>
        <dbReference type="ARBA" id="ARBA00022679"/>
    </source>
</evidence>
<dbReference type="PROSITE" id="PS50305">
    <property type="entry name" value="SIRTUIN"/>
    <property type="match status" value="1"/>
</dbReference>
<dbReference type="Gene3D" id="3.40.50.1220">
    <property type="entry name" value="TPP-binding domain"/>
    <property type="match status" value="1"/>
</dbReference>
<dbReference type="InterPro" id="IPR003000">
    <property type="entry name" value="Sirtuin"/>
</dbReference>
<dbReference type="GO" id="GO:0017136">
    <property type="term" value="F:histone deacetylase activity, NAD-dependent"/>
    <property type="evidence" value="ECO:0007669"/>
    <property type="project" value="TreeGrafter"/>
</dbReference>
<protein>
    <recommendedName>
        <fullName evidence="4">protein acetyllysine N-acetyltransferase</fullName>
        <ecNumber evidence="4">2.3.1.286</ecNumber>
    </recommendedName>
</protein>
<keyword evidence="8" id="KW-0520">NAD</keyword>
<feature type="compositionally biased region" description="Basic and acidic residues" evidence="11">
    <location>
        <begin position="539"/>
        <end position="554"/>
    </location>
</feature>
<evidence type="ECO:0000256" key="1">
    <source>
        <dbReference type="ARBA" id="ARBA00001947"/>
    </source>
</evidence>
<keyword evidence="7 10" id="KW-0862">Zinc</keyword>
<dbReference type="FunFam" id="3.30.1600.10:FF:000013">
    <property type="entry name" value="NAD-dependent protein deacetylase sirtuin-1"/>
    <property type="match status" value="1"/>
</dbReference>
<evidence type="ECO:0000256" key="4">
    <source>
        <dbReference type="ARBA" id="ARBA00012928"/>
    </source>
</evidence>
<comment type="cofactor">
    <cofactor evidence="1">
        <name>Zn(2+)</name>
        <dbReference type="ChEBI" id="CHEBI:29105"/>
    </cofactor>
</comment>
<keyword evidence="14" id="KW-1185">Reference proteome</keyword>
<evidence type="ECO:0000256" key="10">
    <source>
        <dbReference type="PROSITE-ProRule" id="PRU00236"/>
    </source>
</evidence>
<dbReference type="InterPro" id="IPR026591">
    <property type="entry name" value="Sirtuin_cat_small_dom_sf"/>
</dbReference>
<dbReference type="OrthoDB" id="424302at2759"/>
<dbReference type="SUPFAM" id="SSF52467">
    <property type="entry name" value="DHS-like NAD/FAD-binding domain"/>
    <property type="match status" value="1"/>
</dbReference>
<feature type="binding site" evidence="10">
    <location>
        <position position="363"/>
    </location>
    <ligand>
        <name>Zn(2+)</name>
        <dbReference type="ChEBI" id="CHEBI:29105"/>
    </ligand>
</feature>
<dbReference type="EC" id="2.3.1.286" evidence="4"/>
<feature type="compositionally biased region" description="Low complexity" evidence="11">
    <location>
        <begin position="617"/>
        <end position="643"/>
    </location>
</feature>
<dbReference type="PANTHER" id="PTHR11085">
    <property type="entry name" value="NAD-DEPENDENT PROTEIN DEACYLASE SIRTUIN-5, MITOCHONDRIAL-RELATED"/>
    <property type="match status" value="1"/>
</dbReference>
<dbReference type="InterPro" id="IPR029035">
    <property type="entry name" value="DHS-like_NAD/FAD-binding_dom"/>
</dbReference>
<evidence type="ECO:0000256" key="8">
    <source>
        <dbReference type="ARBA" id="ARBA00023027"/>
    </source>
</evidence>
<feature type="region of interest" description="Disordered" evidence="11">
    <location>
        <begin position="539"/>
        <end position="572"/>
    </location>
</feature>
<evidence type="ECO:0000256" key="9">
    <source>
        <dbReference type="ARBA" id="ARBA00023242"/>
    </source>
</evidence>
<accession>A0A7R9QFY7</accession>
<organism evidence="13">
    <name type="scientific">Oppiella nova</name>
    <dbReference type="NCBI Taxonomy" id="334625"/>
    <lineage>
        <taxon>Eukaryota</taxon>
        <taxon>Metazoa</taxon>
        <taxon>Ecdysozoa</taxon>
        <taxon>Arthropoda</taxon>
        <taxon>Chelicerata</taxon>
        <taxon>Arachnida</taxon>
        <taxon>Acari</taxon>
        <taxon>Acariformes</taxon>
        <taxon>Sarcoptiformes</taxon>
        <taxon>Oribatida</taxon>
        <taxon>Brachypylina</taxon>
        <taxon>Oppioidea</taxon>
        <taxon>Oppiidae</taxon>
        <taxon>Oppiella</taxon>
    </lineage>
</organism>
<dbReference type="GO" id="GO:0003714">
    <property type="term" value="F:transcription corepressor activity"/>
    <property type="evidence" value="ECO:0007669"/>
    <property type="project" value="TreeGrafter"/>
</dbReference>
<dbReference type="EMBL" id="CAJPVJ010001681">
    <property type="protein sequence ID" value="CAG2165133.1"/>
    <property type="molecule type" value="Genomic_DNA"/>
</dbReference>
<dbReference type="GO" id="GO:0033553">
    <property type="term" value="C:rDNA heterochromatin"/>
    <property type="evidence" value="ECO:0007669"/>
    <property type="project" value="TreeGrafter"/>
</dbReference>
<dbReference type="Pfam" id="PF02146">
    <property type="entry name" value="SIR2"/>
    <property type="match status" value="1"/>
</dbReference>
<keyword evidence="6 10" id="KW-0479">Metal-binding</keyword>
<dbReference type="Gene3D" id="3.30.1600.10">
    <property type="entry name" value="SIR2/SIRT2 'Small Domain"/>
    <property type="match status" value="1"/>
</dbReference>
<dbReference type="InterPro" id="IPR050134">
    <property type="entry name" value="NAD-dep_sirtuin_deacylases"/>
</dbReference>
<name>A0A7R9QFY7_9ACAR</name>
<evidence type="ECO:0000259" key="12">
    <source>
        <dbReference type="PROSITE" id="PS50305"/>
    </source>
</evidence>
<keyword evidence="5" id="KW-0808">Transferase</keyword>
<dbReference type="EMBL" id="OC916506">
    <property type="protein sequence ID" value="CAD7644450.1"/>
    <property type="molecule type" value="Genomic_DNA"/>
</dbReference>
<keyword evidence="9" id="KW-0539">Nucleus</keyword>
<dbReference type="GO" id="GO:0070403">
    <property type="term" value="F:NAD+ binding"/>
    <property type="evidence" value="ECO:0007669"/>
    <property type="project" value="InterPro"/>
</dbReference>
<feature type="region of interest" description="Disordered" evidence="11">
    <location>
        <begin position="602"/>
        <end position="643"/>
    </location>
</feature>
<reference evidence="13" key="1">
    <citation type="submission" date="2020-11" db="EMBL/GenBank/DDBJ databases">
        <authorList>
            <person name="Tran Van P."/>
        </authorList>
    </citation>
    <scope>NUCLEOTIDE SEQUENCE</scope>
</reference>
<comment type="subcellular location">
    <subcellularLocation>
        <location evidence="2">Nucleus</location>
    </subcellularLocation>
</comment>
<dbReference type="GO" id="GO:0005637">
    <property type="term" value="C:nuclear inner membrane"/>
    <property type="evidence" value="ECO:0007669"/>
    <property type="project" value="TreeGrafter"/>
</dbReference>
<dbReference type="AlphaFoldDB" id="A0A7R9QFY7"/>
<proteinExistence type="inferred from homology"/>
<evidence type="ECO:0000256" key="3">
    <source>
        <dbReference type="ARBA" id="ARBA00006924"/>
    </source>
</evidence>
<comment type="similarity">
    <text evidence="3">Belongs to the sirtuin family. Class I subfamily.</text>
</comment>
<dbReference type="GO" id="GO:0046872">
    <property type="term" value="F:metal ion binding"/>
    <property type="evidence" value="ECO:0007669"/>
    <property type="project" value="UniProtKB-KW"/>
</dbReference>
<evidence type="ECO:0000313" key="14">
    <source>
        <dbReference type="Proteomes" id="UP000728032"/>
    </source>
</evidence>
<feature type="active site" description="Proton acceptor" evidence="10">
    <location>
        <position position="352"/>
    </location>
</feature>
<dbReference type="Proteomes" id="UP000728032">
    <property type="component" value="Unassembled WGS sequence"/>
</dbReference>
<evidence type="ECO:0000313" key="13">
    <source>
        <dbReference type="EMBL" id="CAD7644450.1"/>
    </source>
</evidence>
<feature type="binding site" evidence="10">
    <location>
        <position position="387"/>
    </location>
    <ligand>
        <name>Zn(2+)</name>
        <dbReference type="ChEBI" id="CHEBI:29105"/>
    </ligand>
</feature>
<dbReference type="GO" id="GO:0002039">
    <property type="term" value="F:p53 binding"/>
    <property type="evidence" value="ECO:0007669"/>
    <property type="project" value="TreeGrafter"/>
</dbReference>
<feature type="region of interest" description="Disordered" evidence="11">
    <location>
        <begin position="1"/>
        <end position="64"/>
    </location>
</feature>
<dbReference type="GO" id="GO:0005654">
    <property type="term" value="C:nucleoplasm"/>
    <property type="evidence" value="ECO:0007669"/>
    <property type="project" value="TreeGrafter"/>
</dbReference>
<evidence type="ECO:0000256" key="11">
    <source>
        <dbReference type="SAM" id="MobiDB-lite"/>
    </source>
</evidence>
<dbReference type="InterPro" id="IPR026590">
    <property type="entry name" value="Ssirtuin_cat_dom"/>
</dbReference>
<feature type="domain" description="Deacetylase sirtuin-type" evidence="12">
    <location>
        <begin position="225"/>
        <end position="486"/>
    </location>
</feature>
<evidence type="ECO:0000256" key="7">
    <source>
        <dbReference type="ARBA" id="ARBA00022833"/>
    </source>
</evidence>
<feature type="binding site" evidence="10">
    <location>
        <position position="384"/>
    </location>
    <ligand>
        <name>Zn(2+)</name>
        <dbReference type="ChEBI" id="CHEBI:29105"/>
    </ligand>
</feature>
<dbReference type="PANTHER" id="PTHR11085:SF9">
    <property type="entry name" value="NAD-DEPENDENT PROTEIN DEACETYLASE SIRTUIN-1"/>
    <property type="match status" value="1"/>
</dbReference>
<evidence type="ECO:0000256" key="2">
    <source>
        <dbReference type="ARBA" id="ARBA00004123"/>
    </source>
</evidence>
<dbReference type="CDD" id="cd01408">
    <property type="entry name" value="SIRT1"/>
    <property type="match status" value="1"/>
</dbReference>